<keyword evidence="1" id="KW-0418">Kinase</keyword>
<keyword evidence="1" id="KW-0808">Transferase</keyword>
<dbReference type="Proteomes" id="UP001165962">
    <property type="component" value="Unassembled WGS sequence"/>
</dbReference>
<dbReference type="Pfam" id="PF04655">
    <property type="entry name" value="APH_6_hur"/>
    <property type="match status" value="1"/>
</dbReference>
<comment type="caution">
    <text evidence="1">The sequence shown here is derived from an EMBL/GenBank/DDBJ whole genome shotgun (WGS) entry which is preliminary data.</text>
</comment>
<protein>
    <submittedName>
        <fullName evidence="1">Kinase</fullName>
    </submittedName>
</protein>
<proteinExistence type="predicted"/>
<accession>A0ABX0J4B0</accession>
<keyword evidence="2" id="KW-1185">Reference proteome</keyword>
<evidence type="ECO:0000313" key="2">
    <source>
        <dbReference type="Proteomes" id="UP001165962"/>
    </source>
</evidence>
<dbReference type="EMBL" id="JAAOIW010000001">
    <property type="protein sequence ID" value="NHN28854.1"/>
    <property type="molecule type" value="Genomic_DNA"/>
</dbReference>
<sequence>MNLLPESFISTIKGVHQEKGELWLEKLDSLIQYCEQRWSCQVLAPYPLSYHFVAPIRFNKGTEAVLKLGVPGKEMIHEVEALRLYKGNGCAQLWDSDTAKGILVLERANPGHTLKAVADDEEATLLAAAVMRKLQVRPPIQPLFPSTLDWSKGLQKLRSRYNGGTGPLPEPMVRKAEDYFAKLHASWRNVQLLHGDLHHENILAAEREPYIAIDPKGVIGEPEYGVIPFLINHLPEHNAIDVIRRRIELFTEELSLNKTRIIAWGYSHSVLSAWWFVEDQLDGFEQELSKALIFEKLMEEVQDEC</sequence>
<reference evidence="1" key="1">
    <citation type="submission" date="2020-03" db="EMBL/GenBank/DDBJ databases">
        <title>Draft sequencing of Paenibacilllus sp. S3N08.</title>
        <authorList>
            <person name="Kim D.-U."/>
        </authorList>
    </citation>
    <scope>NUCLEOTIDE SEQUENCE</scope>
    <source>
        <strain evidence="1">S3N08</strain>
    </source>
</reference>
<gene>
    <name evidence="1" type="ORF">G9U52_03285</name>
</gene>
<organism evidence="1 2">
    <name type="scientific">Paenibacillus agricola</name>
    <dbReference type="NCBI Taxonomy" id="2716264"/>
    <lineage>
        <taxon>Bacteria</taxon>
        <taxon>Bacillati</taxon>
        <taxon>Bacillota</taxon>
        <taxon>Bacilli</taxon>
        <taxon>Bacillales</taxon>
        <taxon>Paenibacillaceae</taxon>
        <taxon>Paenibacillus</taxon>
    </lineage>
</organism>
<evidence type="ECO:0000313" key="1">
    <source>
        <dbReference type="EMBL" id="NHN28854.1"/>
    </source>
</evidence>
<dbReference type="RefSeq" id="WP_166146070.1">
    <property type="nucleotide sequence ID" value="NZ_JAAOIW010000001.1"/>
</dbReference>
<dbReference type="SUPFAM" id="SSF56112">
    <property type="entry name" value="Protein kinase-like (PK-like)"/>
    <property type="match status" value="1"/>
</dbReference>
<name>A0ABX0J4B0_9BACL</name>
<dbReference type="InterPro" id="IPR011009">
    <property type="entry name" value="Kinase-like_dom_sf"/>
</dbReference>
<dbReference type="InterPro" id="IPR006748">
    <property type="entry name" value="NH2Glyco/OHUrea_AB-resist_kin"/>
</dbReference>
<dbReference type="GO" id="GO:0016301">
    <property type="term" value="F:kinase activity"/>
    <property type="evidence" value="ECO:0007669"/>
    <property type="project" value="UniProtKB-KW"/>
</dbReference>